<dbReference type="GO" id="GO:0043709">
    <property type="term" value="P:cell adhesion involved in single-species biofilm formation"/>
    <property type="evidence" value="ECO:0007669"/>
    <property type="project" value="TreeGrafter"/>
</dbReference>
<dbReference type="SUPFAM" id="SSF48452">
    <property type="entry name" value="TPR-like"/>
    <property type="match status" value="2"/>
</dbReference>
<accession>A0A239K304</accession>
<sequence length="522" mass="57127">MDSTEAAAISAAELSAALLMLEDPTPGDPDAGYDVAVELERQAVALGDDDLIARARFCRAVMLQRTGEIARAARQLHEIQHWAVEHDDRRLQARTHLGLANIERLSGNPAKCLEHSLSAVELLDETATPHMQIWHRSTLADALAENGDMAAARPRFRQAEALARELRLWTQLGMVLNNWACSEYEAGEIPRAREVARRMQDHAVAHGLDLGPGPLDTIGAIQIESGEYAQAERTMLVCIAQHEAGHIDNAGQLAEYLLNLSRAQRGLGATDRAQLSLDSARERCIERDLHGLLVRVHQEQAELHAARGEYAEAYAMQKTFFAAHEELLTQQQQANALTRHARFETAEAREEAQQFREQARRDPLTGLRNRRYLDEELPALVAADPDLSVAIVDIDHFKRINDTLAHEVGDRVLVRVAELLDTGLATVAATGFAARLGGEEFLLVLPLTPVAAAAAKLDAIRRAVADHDWHETTNGLPVTVSIGVAAANVSAPRSHTAALHAADRNLYLAKQTGRNRVVPGPA</sequence>
<gene>
    <name evidence="2" type="ORF">SAMN06264365_1423</name>
</gene>
<dbReference type="EMBL" id="FZNR01000042">
    <property type="protein sequence ID" value="SNT12475.1"/>
    <property type="molecule type" value="Genomic_DNA"/>
</dbReference>
<dbReference type="FunFam" id="3.30.70.270:FF:000001">
    <property type="entry name" value="Diguanylate cyclase domain protein"/>
    <property type="match status" value="1"/>
</dbReference>
<keyword evidence="3" id="KW-1185">Reference proteome</keyword>
<feature type="domain" description="GGDEF" evidence="1">
    <location>
        <begin position="385"/>
        <end position="522"/>
    </location>
</feature>
<dbReference type="Proteomes" id="UP000198415">
    <property type="component" value="Unassembled WGS sequence"/>
</dbReference>
<dbReference type="InterPro" id="IPR000160">
    <property type="entry name" value="GGDEF_dom"/>
</dbReference>
<dbReference type="GO" id="GO:0005886">
    <property type="term" value="C:plasma membrane"/>
    <property type="evidence" value="ECO:0007669"/>
    <property type="project" value="TreeGrafter"/>
</dbReference>
<dbReference type="PROSITE" id="PS50887">
    <property type="entry name" value="GGDEF"/>
    <property type="match status" value="1"/>
</dbReference>
<dbReference type="GO" id="GO:1902201">
    <property type="term" value="P:negative regulation of bacterial-type flagellum-dependent cell motility"/>
    <property type="evidence" value="ECO:0007669"/>
    <property type="project" value="TreeGrafter"/>
</dbReference>
<dbReference type="Gene3D" id="1.25.40.10">
    <property type="entry name" value="Tetratricopeptide repeat domain"/>
    <property type="match status" value="1"/>
</dbReference>
<protein>
    <submittedName>
        <fullName evidence="2">Diguanylate cyclase (GGDEF) domain-containing protein</fullName>
    </submittedName>
</protein>
<dbReference type="RefSeq" id="WP_239138925.1">
    <property type="nucleotide sequence ID" value="NZ_BOMU01000135.1"/>
</dbReference>
<dbReference type="Pfam" id="PF13424">
    <property type="entry name" value="TPR_12"/>
    <property type="match status" value="1"/>
</dbReference>
<organism evidence="2 3">
    <name type="scientific">Actinoplanes regularis</name>
    <dbReference type="NCBI Taxonomy" id="52697"/>
    <lineage>
        <taxon>Bacteria</taxon>
        <taxon>Bacillati</taxon>
        <taxon>Actinomycetota</taxon>
        <taxon>Actinomycetes</taxon>
        <taxon>Micromonosporales</taxon>
        <taxon>Micromonosporaceae</taxon>
        <taxon>Actinoplanes</taxon>
    </lineage>
</organism>
<dbReference type="SUPFAM" id="SSF55073">
    <property type="entry name" value="Nucleotide cyclase"/>
    <property type="match status" value="1"/>
</dbReference>
<evidence type="ECO:0000313" key="2">
    <source>
        <dbReference type="EMBL" id="SNT12475.1"/>
    </source>
</evidence>
<evidence type="ECO:0000313" key="3">
    <source>
        <dbReference type="Proteomes" id="UP000198415"/>
    </source>
</evidence>
<dbReference type="Pfam" id="PF00990">
    <property type="entry name" value="GGDEF"/>
    <property type="match status" value="1"/>
</dbReference>
<dbReference type="InterPro" id="IPR050469">
    <property type="entry name" value="Diguanylate_Cyclase"/>
</dbReference>
<dbReference type="SMART" id="SM00267">
    <property type="entry name" value="GGDEF"/>
    <property type="match status" value="1"/>
</dbReference>
<dbReference type="PANTHER" id="PTHR45138:SF9">
    <property type="entry name" value="DIGUANYLATE CYCLASE DGCM-RELATED"/>
    <property type="match status" value="1"/>
</dbReference>
<dbReference type="InterPro" id="IPR011990">
    <property type="entry name" value="TPR-like_helical_dom_sf"/>
</dbReference>
<dbReference type="InterPro" id="IPR043128">
    <property type="entry name" value="Rev_trsase/Diguanyl_cyclase"/>
</dbReference>
<dbReference type="PANTHER" id="PTHR45138">
    <property type="entry name" value="REGULATORY COMPONENTS OF SENSORY TRANSDUCTION SYSTEM"/>
    <property type="match status" value="1"/>
</dbReference>
<reference evidence="2 3" key="1">
    <citation type="submission" date="2017-06" db="EMBL/GenBank/DDBJ databases">
        <authorList>
            <person name="Kim H.J."/>
            <person name="Triplett B.A."/>
        </authorList>
    </citation>
    <scope>NUCLEOTIDE SEQUENCE [LARGE SCALE GENOMIC DNA]</scope>
    <source>
        <strain evidence="2 3">DSM 43151</strain>
    </source>
</reference>
<dbReference type="Gene3D" id="3.30.70.270">
    <property type="match status" value="1"/>
</dbReference>
<dbReference type="GO" id="GO:0052621">
    <property type="term" value="F:diguanylate cyclase activity"/>
    <property type="evidence" value="ECO:0007669"/>
    <property type="project" value="TreeGrafter"/>
</dbReference>
<proteinExistence type="predicted"/>
<name>A0A239K304_9ACTN</name>
<dbReference type="CDD" id="cd01949">
    <property type="entry name" value="GGDEF"/>
    <property type="match status" value="1"/>
</dbReference>
<dbReference type="InterPro" id="IPR029787">
    <property type="entry name" value="Nucleotide_cyclase"/>
</dbReference>
<dbReference type="NCBIfam" id="TIGR00254">
    <property type="entry name" value="GGDEF"/>
    <property type="match status" value="1"/>
</dbReference>
<evidence type="ECO:0000259" key="1">
    <source>
        <dbReference type="PROSITE" id="PS50887"/>
    </source>
</evidence>
<dbReference type="AlphaFoldDB" id="A0A239K304"/>